<evidence type="ECO:0000256" key="2">
    <source>
        <dbReference type="ARBA" id="ARBA00022448"/>
    </source>
</evidence>
<evidence type="ECO:0000313" key="12">
    <source>
        <dbReference type="Proteomes" id="UP000321085"/>
    </source>
</evidence>
<evidence type="ECO:0000256" key="1">
    <source>
        <dbReference type="ARBA" id="ARBA00004429"/>
    </source>
</evidence>
<dbReference type="PANTHER" id="PTHR35011:SF2">
    <property type="entry name" value="2,3-DIKETO-L-GULONATE TRAP TRANSPORTER SMALL PERMEASE PROTEIN YIAM"/>
    <property type="match status" value="1"/>
</dbReference>
<evidence type="ECO:0000256" key="8">
    <source>
        <dbReference type="ARBA" id="ARBA00038436"/>
    </source>
</evidence>
<keyword evidence="12" id="KW-1185">Reference proteome</keyword>
<comment type="subunit">
    <text evidence="9">The complex comprises the extracytoplasmic solute receptor protein and the two transmembrane proteins.</text>
</comment>
<comment type="caution">
    <text evidence="11">The sequence shown here is derived from an EMBL/GenBank/DDBJ whole genome shotgun (WGS) entry which is preliminary data.</text>
</comment>
<comment type="similarity">
    <text evidence="8 9">Belongs to the TRAP transporter small permease family.</text>
</comment>
<evidence type="ECO:0000259" key="10">
    <source>
        <dbReference type="Pfam" id="PF04290"/>
    </source>
</evidence>
<feature type="transmembrane region" description="Helical" evidence="9">
    <location>
        <begin position="34"/>
        <end position="56"/>
    </location>
</feature>
<dbReference type="GO" id="GO:0022857">
    <property type="term" value="F:transmembrane transporter activity"/>
    <property type="evidence" value="ECO:0007669"/>
    <property type="project" value="UniProtKB-UniRule"/>
</dbReference>
<comment type="function">
    <text evidence="9">Part of the tripartite ATP-independent periplasmic (TRAP) transport system.</text>
</comment>
<dbReference type="InterPro" id="IPR055348">
    <property type="entry name" value="DctQ"/>
</dbReference>
<keyword evidence="6 9" id="KW-1133">Transmembrane helix</keyword>
<keyword evidence="5 9" id="KW-0812">Transmembrane</keyword>
<dbReference type="AlphaFoldDB" id="A0A512BKS5"/>
<evidence type="ECO:0000256" key="9">
    <source>
        <dbReference type="RuleBase" id="RU369079"/>
    </source>
</evidence>
<evidence type="ECO:0000256" key="6">
    <source>
        <dbReference type="ARBA" id="ARBA00022989"/>
    </source>
</evidence>
<evidence type="ECO:0000256" key="7">
    <source>
        <dbReference type="ARBA" id="ARBA00023136"/>
    </source>
</evidence>
<feature type="transmembrane region" description="Helical" evidence="9">
    <location>
        <begin position="76"/>
        <end position="97"/>
    </location>
</feature>
<evidence type="ECO:0000256" key="4">
    <source>
        <dbReference type="ARBA" id="ARBA00022519"/>
    </source>
</evidence>
<organism evidence="11 12">
    <name type="scientific">Microvirga aerophila</name>
    <dbReference type="NCBI Taxonomy" id="670291"/>
    <lineage>
        <taxon>Bacteria</taxon>
        <taxon>Pseudomonadati</taxon>
        <taxon>Pseudomonadota</taxon>
        <taxon>Alphaproteobacteria</taxon>
        <taxon>Hyphomicrobiales</taxon>
        <taxon>Methylobacteriaceae</taxon>
        <taxon>Microvirga</taxon>
    </lineage>
</organism>
<feature type="transmembrane region" description="Helical" evidence="9">
    <location>
        <begin position="109"/>
        <end position="132"/>
    </location>
</feature>
<dbReference type="Pfam" id="PF04290">
    <property type="entry name" value="DctQ"/>
    <property type="match status" value="1"/>
</dbReference>
<dbReference type="RefSeq" id="WP_245439237.1">
    <property type="nucleotide sequence ID" value="NZ_BJYU01000001.1"/>
</dbReference>
<evidence type="ECO:0000256" key="5">
    <source>
        <dbReference type="ARBA" id="ARBA00022692"/>
    </source>
</evidence>
<sequence>MTRVSPLPHHEEQARAMGGGALSAADIIDRAVGFICRAVILLTGLALLVLLTANVVARYVMESGGFRFAQELPERLFPWFIMAGVALAVQKGGHMAVESVLARLNRNGARIMLLVGFAIIIASYAILGWEALGVADIVSIETSPVLGLSSSYSYYALALGCLAVILTTFALAIRVAKLGPEAMPTPDPEETGI</sequence>
<dbReference type="Proteomes" id="UP000321085">
    <property type="component" value="Unassembled WGS sequence"/>
</dbReference>
<dbReference type="InterPro" id="IPR007387">
    <property type="entry name" value="TRAP_DctQ"/>
</dbReference>
<proteinExistence type="inferred from homology"/>
<feature type="transmembrane region" description="Helical" evidence="9">
    <location>
        <begin position="152"/>
        <end position="173"/>
    </location>
</feature>
<protein>
    <recommendedName>
        <fullName evidence="9">TRAP transporter small permease protein</fullName>
    </recommendedName>
</protein>
<feature type="domain" description="Tripartite ATP-independent periplasmic transporters DctQ component" evidence="10">
    <location>
        <begin position="48"/>
        <end position="176"/>
    </location>
</feature>
<keyword evidence="2 9" id="KW-0813">Transport</keyword>
<evidence type="ECO:0000256" key="3">
    <source>
        <dbReference type="ARBA" id="ARBA00022475"/>
    </source>
</evidence>
<dbReference type="GO" id="GO:0005886">
    <property type="term" value="C:plasma membrane"/>
    <property type="evidence" value="ECO:0007669"/>
    <property type="project" value="UniProtKB-SubCell"/>
</dbReference>
<accession>A0A512BKS5</accession>
<dbReference type="PANTHER" id="PTHR35011">
    <property type="entry name" value="2,3-DIKETO-L-GULONATE TRAP TRANSPORTER SMALL PERMEASE PROTEIN YIAM"/>
    <property type="match status" value="1"/>
</dbReference>
<evidence type="ECO:0000313" key="11">
    <source>
        <dbReference type="EMBL" id="GEO12533.1"/>
    </source>
</evidence>
<keyword evidence="4 9" id="KW-0997">Cell inner membrane</keyword>
<gene>
    <name evidence="11" type="ORF">MAE02_02290</name>
</gene>
<name>A0A512BKS5_9HYPH</name>
<comment type="subcellular location">
    <subcellularLocation>
        <location evidence="1 9">Cell inner membrane</location>
        <topology evidence="1 9">Multi-pass membrane protein</topology>
    </subcellularLocation>
</comment>
<dbReference type="EMBL" id="BJYU01000001">
    <property type="protein sequence ID" value="GEO12533.1"/>
    <property type="molecule type" value="Genomic_DNA"/>
</dbReference>
<dbReference type="GO" id="GO:0015740">
    <property type="term" value="P:C4-dicarboxylate transport"/>
    <property type="evidence" value="ECO:0007669"/>
    <property type="project" value="TreeGrafter"/>
</dbReference>
<reference evidence="11 12" key="1">
    <citation type="submission" date="2019-07" db="EMBL/GenBank/DDBJ databases">
        <title>Whole genome shotgun sequence of Microvirga aerophila NBRC 106136.</title>
        <authorList>
            <person name="Hosoyama A."/>
            <person name="Uohara A."/>
            <person name="Ohji S."/>
            <person name="Ichikawa N."/>
        </authorList>
    </citation>
    <scope>NUCLEOTIDE SEQUENCE [LARGE SCALE GENOMIC DNA]</scope>
    <source>
        <strain evidence="11 12">NBRC 106136</strain>
    </source>
</reference>
<keyword evidence="3" id="KW-1003">Cell membrane</keyword>
<keyword evidence="7 9" id="KW-0472">Membrane</keyword>